<dbReference type="VEuPathDB" id="FungiDB:CDV56_108774"/>
<evidence type="ECO:0000256" key="11">
    <source>
        <dbReference type="SAM" id="Phobius"/>
    </source>
</evidence>
<evidence type="ECO:0000256" key="8">
    <source>
        <dbReference type="ARBA" id="ARBA00023136"/>
    </source>
</evidence>
<evidence type="ECO:0000256" key="1">
    <source>
        <dbReference type="ARBA" id="ARBA00004141"/>
    </source>
</evidence>
<dbReference type="Pfam" id="PF07690">
    <property type="entry name" value="MFS_1"/>
    <property type="match status" value="1"/>
</dbReference>
<dbReference type="Gene3D" id="3.30.160.60">
    <property type="entry name" value="Classic Zinc Finger"/>
    <property type="match status" value="1"/>
</dbReference>
<feature type="transmembrane region" description="Helical" evidence="11">
    <location>
        <begin position="1540"/>
        <end position="1564"/>
    </location>
</feature>
<evidence type="ECO:0000256" key="5">
    <source>
        <dbReference type="ARBA" id="ARBA00022771"/>
    </source>
</evidence>
<feature type="region of interest" description="Disordered" evidence="10">
    <location>
        <begin position="311"/>
        <end position="369"/>
    </location>
</feature>
<feature type="transmembrane region" description="Helical" evidence="11">
    <location>
        <begin position="1110"/>
        <end position="1132"/>
    </location>
</feature>
<dbReference type="SUPFAM" id="SSF103473">
    <property type="entry name" value="MFS general substrate transporter"/>
    <property type="match status" value="1"/>
</dbReference>
<feature type="compositionally biased region" description="Polar residues" evidence="10">
    <location>
        <begin position="356"/>
        <end position="366"/>
    </location>
</feature>
<evidence type="ECO:0000259" key="12">
    <source>
        <dbReference type="PROSITE" id="PS50157"/>
    </source>
</evidence>
<evidence type="ECO:0000313" key="15">
    <source>
        <dbReference type="Proteomes" id="UP000215305"/>
    </source>
</evidence>
<dbReference type="FunFam" id="3.30.160.60:FF:002343">
    <property type="entry name" value="Zinc finger protein 33A"/>
    <property type="match status" value="1"/>
</dbReference>
<evidence type="ECO:0000256" key="4">
    <source>
        <dbReference type="ARBA" id="ARBA00022723"/>
    </source>
</evidence>
<feature type="region of interest" description="Disordered" evidence="10">
    <location>
        <begin position="154"/>
        <end position="181"/>
    </location>
</feature>
<dbReference type="InterPro" id="IPR036259">
    <property type="entry name" value="MFS_trans_sf"/>
</dbReference>
<dbReference type="PANTHER" id="PTHR43791">
    <property type="entry name" value="PERMEASE-RELATED"/>
    <property type="match status" value="1"/>
</dbReference>
<dbReference type="Gene3D" id="1.20.1250.20">
    <property type="entry name" value="MFS general substrate transporter like domains"/>
    <property type="match status" value="2"/>
</dbReference>
<dbReference type="InterPro" id="IPR036236">
    <property type="entry name" value="Znf_C2H2_sf"/>
</dbReference>
<keyword evidence="4" id="KW-0479">Metal-binding</keyword>
<name>A0A397HJI2_ASPTH</name>
<dbReference type="InterPro" id="IPR013087">
    <property type="entry name" value="Znf_C2H2_type"/>
</dbReference>
<sequence>MMATPSGAYLPTRSSPILEPIAHYPSNVVPEERVTLRMAILLSNGVRVDHQFTFPAMNIANCIIHGEGEMYSVEITHRCTCRRLLHEELVRMLPGFLRENDVYWFRTRNPETNIQHTCLFDGAELEMQLVTSHVPECGFCFARRAFIAERDAFDRQQSQMPRGPGSSTSPRDQSLSSGWTFREPSDTERLRVNRHGWEIMFVLHPDAREGAVTISRLRMELCRLLSIADPRRIILTSGPFTWGGDFQEDGKDYYSTYFVNDLIVESRSMKTPRGSALIFKRSEHLKRHVRRHTKERPFRCRICGESFSRKELHDRHQRTRHGATSSIPLPEIVEPEPSAAATYPNSYSPGHVDPSQGDSSSRSPFTSFVEEPAGPALQAPLAPDTQRQENIYLTGPPGSPAFQENAYSVISDRRRDSRLQTPLGSETPPWLKLPSGLEFASLLSALNRSPLSTSLPTPLRLCTPQSEAIFEHDRNETARLGIEKALEGLRSINVAGGEEYSHRFKIPEMDSLYRYWHMFFEIPHKNLPFAHPKSENYQIPAIAIGVLADGAMYCDEPEVGQMLFEASRRIVAHHLNTLYTRENNTIPIWIFTTLLLNCVFGLPGGKSSESDITLGSLDSLINLARVIESGPAMDLVDQASTMEEKWQSYIEGESHRRSILCFIVVSGLWSVAYEPIVNVLDFPFSLIEFPWSETLWNARSAVQWHALYQNPRSRSPGSWSENVEALLFGKPQPLNGLASLCLVVGLLLYIDGLRREAVLDVVEINSYLQHALDQWFQMHDRTGLENLALNHLCYPAAYYLRISLVLDIRQTMDLMRSKQFSAMRKVLRDGDLVQAAAFARAAMIPWVISRRNQTSMVAIPCGVVITEWAIDVMDNQPEDSPQREVLRGFEYSIREYWPVSPLVTAVDVWRAVRRIITNGPVKLYHLRQPRHGKTSHWAWNDNMPPGNAASSHCGNTPQSGVKVGTPCTALSPSSSEDKSACTITMYNATEADIEKPTTMGVEHVAETPGSGSVSEKHYQDVEQVPHFTPEQEKRVLRKMDLRLIPMLSVLYLLAFLDRGNIGNAKIEGLVEDLGLTSREYSWCLTVFFFTYCAFEMPSNLLLKKLRPSRWLPFLMLAWGIVMTLMGVVHNYAGLLSTRIFLGVAEAGLYPGTAYYITMWYPREKAQYRQALFFSSASIAGAFSGLLAYAISKMDGVGGYAGWRWIFILEGLLTVAVALVAPFAIHDFPETATFLTEEERRWVIHKLRSQSGRDTTQDGADHEESRFRVRYVIDALTDWQIYVALFMYWGITTPLYGISYFLPSIIKDLGYTSSTAQLLTVPIYIAAAIVAVGAAWLSDRRKQRSPFILFFMSLIAIGFIIVIASTGRGVPGVVYFGVFVAVVGIYPAFPGNVTWLSVNLAGDYKRAAGMAIHIGLGNMAGAMASNFYRAQDAPRYILGHSLELGFAVVGIIAVVILRFSYQRINKKRDQMDVSGYDNAQLARMGDRSPLFSIMAGTGSLRGRDWIHCGLRILFCASGIALLAVTARLATGWGGDDETPRILLPVVLATASLAIVTDILALFLLFRYIGFITATAILDILIIILCAIGIASISMGNFFVYWGLYYRDYRLAWEQAEIIVFALNILVAWERILSIVLCSVSRRGRVVVEDAKEVQVQSS</sequence>
<feature type="domain" description="Major facilitator superfamily (MFS) profile" evidence="13">
    <location>
        <begin position="1043"/>
        <end position="1467"/>
    </location>
</feature>
<evidence type="ECO:0000256" key="9">
    <source>
        <dbReference type="PROSITE-ProRule" id="PRU00042"/>
    </source>
</evidence>
<evidence type="ECO:0008006" key="16">
    <source>
        <dbReference type="Google" id="ProtNLM"/>
    </source>
</evidence>
<feature type="transmembrane region" description="Helical" evidence="11">
    <location>
        <begin position="1170"/>
        <end position="1190"/>
    </location>
</feature>
<feature type="transmembrane region" description="Helical" evidence="11">
    <location>
        <begin position="1576"/>
        <end position="1604"/>
    </location>
</feature>
<evidence type="ECO:0000259" key="13">
    <source>
        <dbReference type="PROSITE" id="PS50850"/>
    </source>
</evidence>
<dbReference type="GeneID" id="38130748"/>
<dbReference type="STRING" id="41047.A0A397HJI2"/>
<accession>A0A397HJI2</accession>
<organism evidence="14 15">
    <name type="scientific">Aspergillus thermomutatus</name>
    <name type="common">Neosartorya pseudofischeri</name>
    <dbReference type="NCBI Taxonomy" id="41047"/>
    <lineage>
        <taxon>Eukaryota</taxon>
        <taxon>Fungi</taxon>
        <taxon>Dikarya</taxon>
        <taxon>Ascomycota</taxon>
        <taxon>Pezizomycotina</taxon>
        <taxon>Eurotiomycetes</taxon>
        <taxon>Eurotiomycetidae</taxon>
        <taxon>Eurotiales</taxon>
        <taxon>Aspergillaceae</taxon>
        <taxon>Aspergillus</taxon>
        <taxon>Aspergillus subgen. Fumigati</taxon>
    </lineage>
</organism>
<feature type="transmembrane region" description="Helical" evidence="11">
    <location>
        <begin position="1507"/>
        <end position="1528"/>
    </location>
</feature>
<keyword evidence="8 11" id="KW-0472">Membrane</keyword>
<feature type="transmembrane region" description="Helical" evidence="11">
    <location>
        <begin position="1202"/>
        <end position="1224"/>
    </location>
</feature>
<dbReference type="PROSITE" id="PS00028">
    <property type="entry name" value="ZINC_FINGER_C2H2_1"/>
    <property type="match status" value="1"/>
</dbReference>
<dbReference type="PROSITE" id="PS50850">
    <property type="entry name" value="MFS"/>
    <property type="match status" value="1"/>
</dbReference>
<feature type="compositionally biased region" description="Polar residues" evidence="10">
    <location>
        <begin position="155"/>
        <end position="179"/>
    </location>
</feature>
<protein>
    <recommendedName>
        <fullName evidence="16">Major facilitator superfamily (MFS) profile domain-containing protein</fullName>
    </recommendedName>
</protein>
<evidence type="ECO:0000256" key="2">
    <source>
        <dbReference type="ARBA" id="ARBA00022448"/>
    </source>
</evidence>
<feature type="transmembrane region" description="Helical" evidence="11">
    <location>
        <begin position="1280"/>
        <end position="1301"/>
    </location>
</feature>
<dbReference type="GO" id="GO:0008270">
    <property type="term" value="F:zinc ion binding"/>
    <property type="evidence" value="ECO:0007669"/>
    <property type="project" value="UniProtKB-KW"/>
</dbReference>
<evidence type="ECO:0000256" key="10">
    <source>
        <dbReference type="SAM" id="MobiDB-lite"/>
    </source>
</evidence>
<feature type="transmembrane region" description="Helical" evidence="11">
    <location>
        <begin position="1616"/>
        <end position="1638"/>
    </location>
</feature>
<keyword evidence="3 11" id="KW-0812">Transmembrane</keyword>
<dbReference type="EMBL" id="NKHU02000030">
    <property type="protein sequence ID" value="RHZ63245.1"/>
    <property type="molecule type" value="Genomic_DNA"/>
</dbReference>
<comment type="subcellular location">
    <subcellularLocation>
        <location evidence="1">Membrane</location>
        <topology evidence="1">Multi-pass membrane protein</topology>
    </subcellularLocation>
</comment>
<dbReference type="GO" id="GO:0022857">
    <property type="term" value="F:transmembrane transporter activity"/>
    <property type="evidence" value="ECO:0007669"/>
    <property type="project" value="InterPro"/>
</dbReference>
<reference evidence="14" key="1">
    <citation type="submission" date="2018-08" db="EMBL/GenBank/DDBJ databases">
        <title>Draft genome sequence of azole-resistant Aspergillus thermomutatus (Neosartorya pseudofischeri) strain HMR AF 39, isolated from a human nasal aspirate.</title>
        <authorList>
            <person name="Parent-Michaud M."/>
            <person name="Dufresne P.J."/>
            <person name="Fournier E."/>
            <person name="Martineau C."/>
            <person name="Moreira S."/>
            <person name="Perkins V."/>
            <person name="De Repentigny L."/>
            <person name="Dufresne S.F."/>
        </authorList>
    </citation>
    <scope>NUCLEOTIDE SEQUENCE [LARGE SCALE GENOMIC DNA]</scope>
    <source>
        <strain evidence="14">HMR AF 39</strain>
    </source>
</reference>
<keyword evidence="7 11" id="KW-1133">Transmembrane helix</keyword>
<keyword evidence="2" id="KW-0813">Transport</keyword>
<dbReference type="GO" id="GO:0016020">
    <property type="term" value="C:membrane"/>
    <property type="evidence" value="ECO:0007669"/>
    <property type="project" value="UniProtKB-SubCell"/>
</dbReference>
<feature type="domain" description="C2H2-type" evidence="12">
    <location>
        <begin position="298"/>
        <end position="326"/>
    </location>
</feature>
<dbReference type="RefSeq" id="XP_026617107.1">
    <property type="nucleotide sequence ID" value="XM_026762393.1"/>
</dbReference>
<dbReference type="FunFam" id="1.20.1250.20:FF:000034">
    <property type="entry name" value="MFS general substrate transporter"/>
    <property type="match status" value="1"/>
</dbReference>
<comment type="caution">
    <text evidence="14">The sequence shown here is derived from an EMBL/GenBank/DDBJ whole genome shotgun (WGS) entry which is preliminary data.</text>
</comment>
<dbReference type="FunFam" id="1.20.1250.20:FF:000068">
    <property type="entry name" value="MFS general substrate transporter"/>
    <property type="match status" value="1"/>
</dbReference>
<evidence type="ECO:0000313" key="14">
    <source>
        <dbReference type="EMBL" id="RHZ63245.1"/>
    </source>
</evidence>
<evidence type="ECO:0000256" key="7">
    <source>
        <dbReference type="ARBA" id="ARBA00022989"/>
    </source>
</evidence>
<evidence type="ECO:0000256" key="3">
    <source>
        <dbReference type="ARBA" id="ARBA00022692"/>
    </source>
</evidence>
<dbReference type="InterPro" id="IPR020846">
    <property type="entry name" value="MFS_dom"/>
</dbReference>
<dbReference type="InterPro" id="IPR011701">
    <property type="entry name" value="MFS"/>
</dbReference>
<keyword evidence="15" id="KW-1185">Reference proteome</keyword>
<evidence type="ECO:0000256" key="6">
    <source>
        <dbReference type="ARBA" id="ARBA00022833"/>
    </source>
</evidence>
<keyword evidence="5 9" id="KW-0863">Zinc-finger</keyword>
<feature type="transmembrane region" description="Helical" evidence="11">
    <location>
        <begin position="1138"/>
        <end position="1158"/>
    </location>
</feature>
<gene>
    <name evidence="14" type="ORF">CDV56_108774</name>
</gene>
<dbReference type="OrthoDB" id="8117402at2759"/>
<dbReference type="CDD" id="cd17327">
    <property type="entry name" value="MFS_FEN2_like"/>
    <property type="match status" value="1"/>
</dbReference>
<dbReference type="PANTHER" id="PTHR43791:SF18">
    <property type="entry name" value="NICOTINIC ACID TRANSPORTER TNA1, PUTATIVE (AFU_ORTHOLOGUE AFUA_3G03820)-RELATED"/>
    <property type="match status" value="1"/>
</dbReference>
<dbReference type="PROSITE" id="PS50157">
    <property type="entry name" value="ZINC_FINGER_C2H2_2"/>
    <property type="match status" value="1"/>
</dbReference>
<keyword evidence="6" id="KW-0862">Zinc</keyword>
<feature type="transmembrane region" description="Helical" evidence="11">
    <location>
        <begin position="1372"/>
        <end position="1394"/>
    </location>
</feature>
<feature type="transmembrane region" description="Helical" evidence="11">
    <location>
        <begin position="1443"/>
        <end position="1460"/>
    </location>
</feature>
<dbReference type="SUPFAM" id="SSF57667">
    <property type="entry name" value="beta-beta-alpha zinc fingers"/>
    <property type="match status" value="1"/>
</dbReference>
<feature type="transmembrane region" description="Helical" evidence="11">
    <location>
        <begin position="1346"/>
        <end position="1366"/>
    </location>
</feature>
<dbReference type="Proteomes" id="UP000215305">
    <property type="component" value="Unassembled WGS sequence"/>
</dbReference>
<feature type="transmembrane region" description="Helical" evidence="11">
    <location>
        <begin position="1313"/>
        <end position="1334"/>
    </location>
</feature>
<proteinExistence type="predicted"/>